<dbReference type="Proteomes" id="UP000323176">
    <property type="component" value="Unassembled WGS sequence"/>
</dbReference>
<accession>A0A5C8EPK2</accession>
<keyword evidence="2" id="KW-0812">Transmembrane</keyword>
<comment type="caution">
    <text evidence="3">The sequence shown here is derived from an EMBL/GenBank/DDBJ whole genome shotgun (WGS) entry which is preliminary data.</text>
</comment>
<reference evidence="3 4" key="1">
    <citation type="journal article" date="1992" name="Lakartidningen">
        <title>[Penicillin V and not amoxicillin is the first choice preparation in acute otitis].</title>
        <authorList>
            <person name="Kamme C."/>
            <person name="Lundgren K."/>
            <person name="Prellner K."/>
        </authorList>
    </citation>
    <scope>NUCLEOTIDE SEQUENCE [LARGE SCALE GENOMIC DNA]</scope>
    <source>
        <strain evidence="3 4">PC5538III-hc</strain>
    </source>
</reference>
<feature type="region of interest" description="Disordered" evidence="1">
    <location>
        <begin position="56"/>
        <end position="77"/>
    </location>
</feature>
<sequence>MKKIIIFIISYNFVYGFDLIEDTFEFIFEDLAQILGIIAMILAAMYFIKKILREDSSSSKRFSYHRDEDEEEDNRNDIVKRDGARVYDIKRNKDD</sequence>
<keyword evidence="2" id="KW-0472">Membrane</keyword>
<evidence type="ECO:0000313" key="4">
    <source>
        <dbReference type="Proteomes" id="UP000323176"/>
    </source>
</evidence>
<keyword evidence="2" id="KW-1133">Transmembrane helix</keyword>
<feature type="transmembrane region" description="Helical" evidence="2">
    <location>
        <begin position="32"/>
        <end position="52"/>
    </location>
</feature>
<dbReference type="EMBL" id="SAXY01000054">
    <property type="protein sequence ID" value="TXJ39969.1"/>
    <property type="molecule type" value="Genomic_DNA"/>
</dbReference>
<dbReference type="AlphaFoldDB" id="A0A5C8EPK2"/>
<evidence type="ECO:0000313" key="3">
    <source>
        <dbReference type="EMBL" id="TXJ39969.1"/>
    </source>
</evidence>
<protein>
    <submittedName>
        <fullName evidence="3">Uncharacterized protein</fullName>
    </submittedName>
</protein>
<organism evidence="3 4">
    <name type="scientific">Brachyspira pilosicoli</name>
    <name type="common">Serpulina pilosicoli</name>
    <dbReference type="NCBI Taxonomy" id="52584"/>
    <lineage>
        <taxon>Bacteria</taxon>
        <taxon>Pseudomonadati</taxon>
        <taxon>Spirochaetota</taxon>
        <taxon>Spirochaetia</taxon>
        <taxon>Brachyspirales</taxon>
        <taxon>Brachyspiraceae</taxon>
        <taxon>Brachyspira</taxon>
    </lineage>
</organism>
<gene>
    <name evidence="3" type="ORF">EPJ72_08865</name>
</gene>
<evidence type="ECO:0000256" key="2">
    <source>
        <dbReference type="SAM" id="Phobius"/>
    </source>
</evidence>
<dbReference type="OrthoDB" id="9955994at2"/>
<proteinExistence type="predicted"/>
<evidence type="ECO:0000256" key="1">
    <source>
        <dbReference type="SAM" id="MobiDB-lite"/>
    </source>
</evidence>
<name>A0A5C8EPK2_BRAPL</name>